<protein>
    <recommendedName>
        <fullName evidence="1">Glycosyl hydrolase family 81 N-terminal domain-containing protein</fullName>
    </recommendedName>
</protein>
<proteinExistence type="predicted"/>
<evidence type="ECO:0000313" key="2">
    <source>
        <dbReference type="EMBL" id="MED6185293.1"/>
    </source>
</evidence>
<comment type="caution">
    <text evidence="2">The sequence shown here is derived from an EMBL/GenBank/DDBJ whole genome shotgun (WGS) entry which is preliminary data.</text>
</comment>
<reference evidence="2 3" key="1">
    <citation type="journal article" date="2023" name="Plants (Basel)">
        <title>Bridging the Gap: Combining Genomics and Transcriptomics Approaches to Understand Stylosanthes scabra, an Orphan Legume from the Brazilian Caatinga.</title>
        <authorList>
            <person name="Ferreira-Neto J.R.C."/>
            <person name="da Silva M.D."/>
            <person name="Binneck E."/>
            <person name="de Melo N.F."/>
            <person name="da Silva R.H."/>
            <person name="de Melo A.L.T.M."/>
            <person name="Pandolfi V."/>
            <person name="Bustamante F.O."/>
            <person name="Brasileiro-Vidal A.C."/>
            <person name="Benko-Iseppon A.M."/>
        </authorList>
    </citation>
    <scope>NUCLEOTIDE SEQUENCE [LARGE SCALE GENOMIC DNA]</scope>
    <source>
        <tissue evidence="2">Leaves</tissue>
    </source>
</reference>
<evidence type="ECO:0000313" key="3">
    <source>
        <dbReference type="Proteomes" id="UP001341840"/>
    </source>
</evidence>
<sequence length="188" mass="20382">PDCVEYKWEKRGSGDVLMLALPLHLQLLSKEDGNVAVLEDFKYKSIDGDLVGVVGDSWTLKSDKLPVTSTWDSINKHASDEIKSALSNDVAAGLESLEITTNDSELGKIDQIGVPEAITNEESEAAKIRKPPTRIRKPVAEKIDQVGPATTVPESIEAEAVTNEEPKAANQKAFNKNQKASLLDEGLC</sequence>
<dbReference type="InterPro" id="IPR040451">
    <property type="entry name" value="GH81_N"/>
</dbReference>
<evidence type="ECO:0000259" key="1">
    <source>
        <dbReference type="Pfam" id="PF03639"/>
    </source>
</evidence>
<feature type="non-terminal residue" evidence="2">
    <location>
        <position position="1"/>
    </location>
</feature>
<feature type="domain" description="Glycosyl hydrolase family 81 N-terminal" evidence="1">
    <location>
        <begin position="4"/>
        <end position="72"/>
    </location>
</feature>
<dbReference type="InterPro" id="IPR005200">
    <property type="entry name" value="Endo-beta-glucanase"/>
</dbReference>
<organism evidence="2 3">
    <name type="scientific">Stylosanthes scabra</name>
    <dbReference type="NCBI Taxonomy" id="79078"/>
    <lineage>
        <taxon>Eukaryota</taxon>
        <taxon>Viridiplantae</taxon>
        <taxon>Streptophyta</taxon>
        <taxon>Embryophyta</taxon>
        <taxon>Tracheophyta</taxon>
        <taxon>Spermatophyta</taxon>
        <taxon>Magnoliopsida</taxon>
        <taxon>eudicotyledons</taxon>
        <taxon>Gunneridae</taxon>
        <taxon>Pentapetalae</taxon>
        <taxon>rosids</taxon>
        <taxon>fabids</taxon>
        <taxon>Fabales</taxon>
        <taxon>Fabaceae</taxon>
        <taxon>Papilionoideae</taxon>
        <taxon>50 kb inversion clade</taxon>
        <taxon>dalbergioids sensu lato</taxon>
        <taxon>Dalbergieae</taxon>
        <taxon>Pterocarpus clade</taxon>
        <taxon>Stylosanthes</taxon>
    </lineage>
</organism>
<dbReference type="PANTHER" id="PTHR31983">
    <property type="entry name" value="ENDO-1,3(4)-BETA-GLUCANASE 1"/>
    <property type="match status" value="1"/>
</dbReference>
<dbReference type="PANTHER" id="PTHR31983:SF0">
    <property type="entry name" value="GLUCAN ENDO-1,3-BETA-D-GLUCOSIDASE 2"/>
    <property type="match status" value="1"/>
</dbReference>
<keyword evidence="3" id="KW-1185">Reference proteome</keyword>
<name>A0ABU6WKU5_9FABA</name>
<dbReference type="EMBL" id="JASCZI010181679">
    <property type="protein sequence ID" value="MED6185293.1"/>
    <property type="molecule type" value="Genomic_DNA"/>
</dbReference>
<dbReference type="Proteomes" id="UP001341840">
    <property type="component" value="Unassembled WGS sequence"/>
</dbReference>
<dbReference type="Pfam" id="PF03639">
    <property type="entry name" value="Glyco_hydro_81"/>
    <property type="match status" value="1"/>
</dbReference>
<gene>
    <name evidence="2" type="ORF">PIB30_055654</name>
</gene>
<accession>A0ABU6WKU5</accession>